<accession>W4KCU1</accession>
<name>W4KCU1_HETIT</name>
<sequence length="70" mass="7951">MGRQWILADLDKREKATWGKFGDFWGGSLVFLDNFLCYRPVYLADLEDVRLPAFLEEIKSPPRATACAAA</sequence>
<proteinExistence type="predicted"/>
<gene>
    <name evidence="1" type="ORF">HETIRDRAFT_449263</name>
</gene>
<dbReference type="InParanoid" id="W4KCU1"/>
<dbReference type="Proteomes" id="UP000030671">
    <property type="component" value="Unassembled WGS sequence"/>
</dbReference>
<evidence type="ECO:0000313" key="1">
    <source>
        <dbReference type="EMBL" id="ETW83559.1"/>
    </source>
</evidence>
<dbReference type="EMBL" id="KI925456">
    <property type="protein sequence ID" value="ETW83559.1"/>
    <property type="molecule type" value="Genomic_DNA"/>
</dbReference>
<evidence type="ECO:0000313" key="2">
    <source>
        <dbReference type="Proteomes" id="UP000030671"/>
    </source>
</evidence>
<dbReference type="RefSeq" id="XP_009543338.1">
    <property type="nucleotide sequence ID" value="XM_009545043.1"/>
</dbReference>
<dbReference type="HOGENOM" id="CLU_2758078_0_0_1"/>
<keyword evidence="2" id="KW-1185">Reference proteome</keyword>
<protein>
    <submittedName>
        <fullName evidence="1">Uncharacterized protein</fullName>
    </submittedName>
</protein>
<reference evidence="1 2" key="1">
    <citation type="journal article" date="2012" name="New Phytol.">
        <title>Insight into trade-off between wood decay and parasitism from the genome of a fungal forest pathogen.</title>
        <authorList>
            <person name="Olson A."/>
            <person name="Aerts A."/>
            <person name="Asiegbu F."/>
            <person name="Belbahri L."/>
            <person name="Bouzid O."/>
            <person name="Broberg A."/>
            <person name="Canback B."/>
            <person name="Coutinho P.M."/>
            <person name="Cullen D."/>
            <person name="Dalman K."/>
            <person name="Deflorio G."/>
            <person name="van Diepen L.T."/>
            <person name="Dunand C."/>
            <person name="Duplessis S."/>
            <person name="Durling M."/>
            <person name="Gonthier P."/>
            <person name="Grimwood J."/>
            <person name="Fossdal C.G."/>
            <person name="Hansson D."/>
            <person name="Henrissat B."/>
            <person name="Hietala A."/>
            <person name="Himmelstrand K."/>
            <person name="Hoffmeister D."/>
            <person name="Hogberg N."/>
            <person name="James T.Y."/>
            <person name="Karlsson M."/>
            <person name="Kohler A."/>
            <person name="Kues U."/>
            <person name="Lee Y.H."/>
            <person name="Lin Y.C."/>
            <person name="Lind M."/>
            <person name="Lindquist E."/>
            <person name="Lombard V."/>
            <person name="Lucas S."/>
            <person name="Lunden K."/>
            <person name="Morin E."/>
            <person name="Murat C."/>
            <person name="Park J."/>
            <person name="Raffaello T."/>
            <person name="Rouze P."/>
            <person name="Salamov A."/>
            <person name="Schmutz J."/>
            <person name="Solheim H."/>
            <person name="Stahlberg J."/>
            <person name="Velez H."/>
            <person name="de Vries R.P."/>
            <person name="Wiebenga A."/>
            <person name="Woodward S."/>
            <person name="Yakovlev I."/>
            <person name="Garbelotto M."/>
            <person name="Martin F."/>
            <person name="Grigoriev I.V."/>
            <person name="Stenlid J."/>
        </authorList>
    </citation>
    <scope>NUCLEOTIDE SEQUENCE [LARGE SCALE GENOMIC DNA]</scope>
    <source>
        <strain evidence="1 2">TC 32-1</strain>
    </source>
</reference>
<dbReference type="KEGG" id="hir:HETIRDRAFT_449263"/>
<dbReference type="GeneID" id="20675928"/>
<dbReference type="AlphaFoldDB" id="W4KCU1"/>
<organism evidence="1 2">
    <name type="scientific">Heterobasidion irregulare (strain TC 32-1)</name>
    <dbReference type="NCBI Taxonomy" id="747525"/>
    <lineage>
        <taxon>Eukaryota</taxon>
        <taxon>Fungi</taxon>
        <taxon>Dikarya</taxon>
        <taxon>Basidiomycota</taxon>
        <taxon>Agaricomycotina</taxon>
        <taxon>Agaricomycetes</taxon>
        <taxon>Russulales</taxon>
        <taxon>Bondarzewiaceae</taxon>
        <taxon>Heterobasidion</taxon>
        <taxon>Heterobasidion annosum species complex</taxon>
    </lineage>
</organism>